<keyword evidence="2" id="KW-1185">Reference proteome</keyword>
<name>A0AAN8XMM1_HALRR</name>
<sequence length="64" mass="6922">DTTSLQATVAAAFDLTLMYIQVEIGRRTASVSLRFMAIAHAGTIPINTREGTKTTAFSLYLSNN</sequence>
<feature type="non-terminal residue" evidence="1">
    <location>
        <position position="64"/>
    </location>
</feature>
<dbReference type="EMBL" id="JAXCGZ010000812">
    <property type="protein sequence ID" value="KAK7085556.1"/>
    <property type="molecule type" value="Genomic_DNA"/>
</dbReference>
<comment type="caution">
    <text evidence="1">The sequence shown here is derived from an EMBL/GenBank/DDBJ whole genome shotgun (WGS) entry which is preliminary data.</text>
</comment>
<gene>
    <name evidence="1" type="ORF">SK128_010721</name>
</gene>
<organism evidence="1 2">
    <name type="scientific">Halocaridina rubra</name>
    <name type="common">Hawaiian red shrimp</name>
    <dbReference type="NCBI Taxonomy" id="373956"/>
    <lineage>
        <taxon>Eukaryota</taxon>
        <taxon>Metazoa</taxon>
        <taxon>Ecdysozoa</taxon>
        <taxon>Arthropoda</taxon>
        <taxon>Crustacea</taxon>
        <taxon>Multicrustacea</taxon>
        <taxon>Malacostraca</taxon>
        <taxon>Eumalacostraca</taxon>
        <taxon>Eucarida</taxon>
        <taxon>Decapoda</taxon>
        <taxon>Pleocyemata</taxon>
        <taxon>Caridea</taxon>
        <taxon>Atyoidea</taxon>
        <taxon>Atyidae</taxon>
        <taxon>Halocaridina</taxon>
    </lineage>
</organism>
<feature type="non-terminal residue" evidence="1">
    <location>
        <position position="1"/>
    </location>
</feature>
<reference evidence="1 2" key="1">
    <citation type="submission" date="2023-11" db="EMBL/GenBank/DDBJ databases">
        <title>Halocaridina rubra genome assembly.</title>
        <authorList>
            <person name="Smith C."/>
        </authorList>
    </citation>
    <scope>NUCLEOTIDE SEQUENCE [LARGE SCALE GENOMIC DNA]</scope>
    <source>
        <strain evidence="1">EP-1</strain>
        <tissue evidence="1">Whole</tissue>
    </source>
</reference>
<evidence type="ECO:0000313" key="1">
    <source>
        <dbReference type="EMBL" id="KAK7085556.1"/>
    </source>
</evidence>
<dbReference type="AlphaFoldDB" id="A0AAN8XMM1"/>
<protein>
    <submittedName>
        <fullName evidence="1">Uncharacterized protein</fullName>
    </submittedName>
</protein>
<dbReference type="Proteomes" id="UP001381693">
    <property type="component" value="Unassembled WGS sequence"/>
</dbReference>
<accession>A0AAN8XMM1</accession>
<evidence type="ECO:0000313" key="2">
    <source>
        <dbReference type="Proteomes" id="UP001381693"/>
    </source>
</evidence>
<proteinExistence type="predicted"/>